<accession>A0A091PZF1</accession>
<gene>
    <name evidence="1" type="ORF">N329_12505</name>
</gene>
<dbReference type="EMBL" id="KK652779">
    <property type="protein sequence ID" value="KFQ02779.1"/>
    <property type="molecule type" value="Genomic_DNA"/>
</dbReference>
<organism evidence="1 2">
    <name type="scientific">Haliaeetus albicilla</name>
    <name type="common">White-tailed sea-eagle</name>
    <name type="synonym">Falco albicilla</name>
    <dbReference type="NCBI Taxonomy" id="8969"/>
    <lineage>
        <taxon>Eukaryota</taxon>
        <taxon>Metazoa</taxon>
        <taxon>Chordata</taxon>
        <taxon>Craniata</taxon>
        <taxon>Vertebrata</taxon>
        <taxon>Euteleostomi</taxon>
        <taxon>Archelosauria</taxon>
        <taxon>Archosauria</taxon>
        <taxon>Dinosauria</taxon>
        <taxon>Saurischia</taxon>
        <taxon>Theropoda</taxon>
        <taxon>Coelurosauria</taxon>
        <taxon>Aves</taxon>
        <taxon>Neognathae</taxon>
        <taxon>Neoaves</taxon>
        <taxon>Telluraves</taxon>
        <taxon>Accipitrimorphae</taxon>
        <taxon>Accipitriformes</taxon>
        <taxon>Accipitridae</taxon>
        <taxon>Accipitrinae</taxon>
        <taxon>Haliaeetus</taxon>
    </lineage>
</organism>
<feature type="non-terminal residue" evidence="1">
    <location>
        <position position="43"/>
    </location>
</feature>
<evidence type="ECO:0000313" key="2">
    <source>
        <dbReference type="Proteomes" id="UP000054379"/>
    </source>
</evidence>
<proteinExistence type="predicted"/>
<dbReference type="Proteomes" id="UP000054379">
    <property type="component" value="Unassembled WGS sequence"/>
</dbReference>
<protein>
    <submittedName>
        <fullName evidence="1">Uncharacterized protein</fullName>
    </submittedName>
</protein>
<sequence>DIRKTFFKERVVKRWNRLPRGGGESPSLAGFKRCVDVTLRDMV</sequence>
<evidence type="ECO:0000313" key="1">
    <source>
        <dbReference type="EMBL" id="KFQ02779.1"/>
    </source>
</evidence>
<feature type="non-terminal residue" evidence="1">
    <location>
        <position position="1"/>
    </location>
</feature>
<dbReference type="AlphaFoldDB" id="A0A091PZF1"/>
<reference evidence="1 2" key="1">
    <citation type="submission" date="2014-04" db="EMBL/GenBank/DDBJ databases">
        <title>Genome evolution of avian class.</title>
        <authorList>
            <person name="Zhang G."/>
            <person name="Li C."/>
        </authorList>
    </citation>
    <scope>NUCLEOTIDE SEQUENCE [LARGE SCALE GENOMIC DNA]</scope>
    <source>
        <strain evidence="1">BGI_N329</strain>
    </source>
</reference>
<name>A0A091PZF1_HALAL</name>